<name>A0AC58SMM3_TOBAC</name>
<dbReference type="Proteomes" id="UP000790787">
    <property type="component" value="Chromosome 14"/>
</dbReference>
<dbReference type="RefSeq" id="XP_075086213.1">
    <property type="nucleotide sequence ID" value="XM_075230112.1"/>
</dbReference>
<accession>A0AC58SMM3</accession>
<sequence>MIFLSEFDIVYITQKDIKGQALADHLTENPVDGDYELLTMYFTDEEVLFDGEDIAESYPGWRIFFGTATNFKGVGIGAVLISESGQHYPASAKIRFPCTNNMDEYEACILGIRMAVNMNIKELLVIRDSDLLIHQVQGKWFQNAFADALATLSSMIQHPHKNYIDPIEVEIRDKYAYCFHVDEEPDGKPWYHDIKRFLTTRECPENATNGQMQALRRLANNVFLNGEVLYRRTPDLGYRTTMRTSTGPTPYMLVYGTEAVLPAEVDIPSLRVIQEAKLDNAEWIRVRQEQFMLIYEKRIDAVCHGRLYQNRMACAFNKRVKPCQFTPGQLVLKKIFPHQEEEKRKVHTKLEKSLRGSPSTIGWISNLGRNG</sequence>
<evidence type="ECO:0000313" key="2">
    <source>
        <dbReference type="RefSeq" id="XP_075086213.1"/>
    </source>
</evidence>
<reference evidence="2" key="2">
    <citation type="submission" date="2025-08" db="UniProtKB">
        <authorList>
            <consortium name="RefSeq"/>
        </authorList>
    </citation>
    <scope>IDENTIFICATION</scope>
    <source>
        <tissue evidence="2">Leaf</tissue>
    </source>
</reference>
<proteinExistence type="predicted"/>
<organism evidence="1 2">
    <name type="scientific">Nicotiana tabacum</name>
    <name type="common">Common tobacco</name>
    <dbReference type="NCBI Taxonomy" id="4097"/>
    <lineage>
        <taxon>Eukaryota</taxon>
        <taxon>Viridiplantae</taxon>
        <taxon>Streptophyta</taxon>
        <taxon>Embryophyta</taxon>
        <taxon>Tracheophyta</taxon>
        <taxon>Spermatophyta</taxon>
        <taxon>Magnoliopsida</taxon>
        <taxon>eudicotyledons</taxon>
        <taxon>Gunneridae</taxon>
        <taxon>Pentapetalae</taxon>
        <taxon>asterids</taxon>
        <taxon>lamiids</taxon>
        <taxon>Solanales</taxon>
        <taxon>Solanaceae</taxon>
        <taxon>Nicotianoideae</taxon>
        <taxon>Nicotianeae</taxon>
        <taxon>Nicotiana</taxon>
    </lineage>
</organism>
<reference evidence="1" key="1">
    <citation type="journal article" date="2014" name="Nat. Commun.">
        <title>The tobacco genome sequence and its comparison with those of tomato and potato.</title>
        <authorList>
            <person name="Sierro N."/>
            <person name="Battey J.N."/>
            <person name="Ouadi S."/>
            <person name="Bakaher N."/>
            <person name="Bovet L."/>
            <person name="Willig A."/>
            <person name="Goepfert S."/>
            <person name="Peitsch M.C."/>
            <person name="Ivanov N.V."/>
        </authorList>
    </citation>
    <scope>NUCLEOTIDE SEQUENCE [LARGE SCALE GENOMIC DNA]</scope>
</reference>
<evidence type="ECO:0000313" key="1">
    <source>
        <dbReference type="Proteomes" id="UP000790787"/>
    </source>
</evidence>
<protein>
    <submittedName>
        <fullName evidence="2">Uncharacterized protein LOC142168935</fullName>
    </submittedName>
</protein>
<gene>
    <name evidence="2" type="primary">LOC142168935</name>
</gene>
<keyword evidence="1" id="KW-1185">Reference proteome</keyword>